<dbReference type="PROSITE" id="PS00216">
    <property type="entry name" value="SUGAR_TRANSPORT_1"/>
    <property type="match status" value="1"/>
</dbReference>
<dbReference type="Proteomes" id="UP001447188">
    <property type="component" value="Unassembled WGS sequence"/>
</dbReference>
<keyword evidence="5 8" id="KW-1133">Transmembrane helix</keyword>
<comment type="similarity">
    <text evidence="2 7">Belongs to the major facilitator superfamily. Sugar transporter (TC 2.A.1.1) family.</text>
</comment>
<keyword evidence="11" id="KW-1185">Reference proteome</keyword>
<dbReference type="InterPro" id="IPR003663">
    <property type="entry name" value="Sugar/inositol_transpt"/>
</dbReference>
<dbReference type="Pfam" id="PF00083">
    <property type="entry name" value="Sugar_tr"/>
    <property type="match status" value="1"/>
</dbReference>
<evidence type="ECO:0000313" key="11">
    <source>
        <dbReference type="Proteomes" id="UP001447188"/>
    </source>
</evidence>
<dbReference type="InterPro" id="IPR020846">
    <property type="entry name" value="MFS_dom"/>
</dbReference>
<dbReference type="InterPro" id="IPR036259">
    <property type="entry name" value="MFS_trans_sf"/>
</dbReference>
<feature type="transmembrane region" description="Helical" evidence="8">
    <location>
        <begin position="509"/>
        <end position="532"/>
    </location>
</feature>
<gene>
    <name evidence="10" type="ORF">Q9L58_006227</name>
</gene>
<feature type="transmembrane region" description="Helical" evidence="8">
    <location>
        <begin position="133"/>
        <end position="154"/>
    </location>
</feature>
<feature type="transmembrane region" description="Helical" evidence="8">
    <location>
        <begin position="416"/>
        <end position="436"/>
    </location>
</feature>
<name>A0ABR3GFY8_9PEZI</name>
<feature type="transmembrane region" description="Helical" evidence="8">
    <location>
        <begin position="89"/>
        <end position="113"/>
    </location>
</feature>
<accession>A0ABR3GFY8</accession>
<feature type="domain" description="Major facilitator superfamily (MFS) profile" evidence="9">
    <location>
        <begin position="92"/>
        <end position="536"/>
    </location>
</feature>
<evidence type="ECO:0000256" key="5">
    <source>
        <dbReference type="ARBA" id="ARBA00022989"/>
    </source>
</evidence>
<organism evidence="10 11">
    <name type="scientific">Discina gigas</name>
    <dbReference type="NCBI Taxonomy" id="1032678"/>
    <lineage>
        <taxon>Eukaryota</taxon>
        <taxon>Fungi</taxon>
        <taxon>Dikarya</taxon>
        <taxon>Ascomycota</taxon>
        <taxon>Pezizomycotina</taxon>
        <taxon>Pezizomycetes</taxon>
        <taxon>Pezizales</taxon>
        <taxon>Discinaceae</taxon>
        <taxon>Discina</taxon>
    </lineage>
</organism>
<feature type="transmembrane region" description="Helical" evidence="8">
    <location>
        <begin position="448"/>
        <end position="472"/>
    </location>
</feature>
<feature type="transmembrane region" description="Helical" evidence="8">
    <location>
        <begin position="383"/>
        <end position="404"/>
    </location>
</feature>
<evidence type="ECO:0000256" key="2">
    <source>
        <dbReference type="ARBA" id="ARBA00010992"/>
    </source>
</evidence>
<dbReference type="InterPro" id="IPR005829">
    <property type="entry name" value="Sugar_transporter_CS"/>
</dbReference>
<evidence type="ECO:0000256" key="6">
    <source>
        <dbReference type="ARBA" id="ARBA00023136"/>
    </source>
</evidence>
<dbReference type="PANTHER" id="PTHR48022:SF79">
    <property type="entry name" value="LACTOSE PERMEASE, PUTATIVE (AFU_ORTHOLOGUE AFUA_6G01860)-RELATED"/>
    <property type="match status" value="1"/>
</dbReference>
<dbReference type="EMBL" id="JBBBZM010000083">
    <property type="protein sequence ID" value="KAL0634867.1"/>
    <property type="molecule type" value="Genomic_DNA"/>
</dbReference>
<proteinExistence type="inferred from homology"/>
<protein>
    <recommendedName>
        <fullName evidence="9">Major facilitator superfamily (MFS) profile domain-containing protein</fullName>
    </recommendedName>
</protein>
<dbReference type="InterPro" id="IPR050360">
    <property type="entry name" value="MFS_Sugar_Transporters"/>
</dbReference>
<keyword evidence="3 7" id="KW-0813">Transport</keyword>
<evidence type="ECO:0000256" key="1">
    <source>
        <dbReference type="ARBA" id="ARBA00004141"/>
    </source>
</evidence>
<dbReference type="InterPro" id="IPR005828">
    <property type="entry name" value="MFS_sugar_transport-like"/>
</dbReference>
<dbReference type="Gene3D" id="1.20.1250.20">
    <property type="entry name" value="MFS general substrate transporter like domains"/>
    <property type="match status" value="1"/>
</dbReference>
<evidence type="ECO:0000256" key="7">
    <source>
        <dbReference type="RuleBase" id="RU003346"/>
    </source>
</evidence>
<evidence type="ECO:0000259" key="9">
    <source>
        <dbReference type="PROSITE" id="PS50850"/>
    </source>
</evidence>
<evidence type="ECO:0000256" key="8">
    <source>
        <dbReference type="SAM" id="Phobius"/>
    </source>
</evidence>
<evidence type="ECO:0000313" key="10">
    <source>
        <dbReference type="EMBL" id="KAL0634867.1"/>
    </source>
</evidence>
<feature type="transmembrane region" description="Helical" evidence="8">
    <location>
        <begin position="220"/>
        <end position="243"/>
    </location>
</feature>
<dbReference type="SUPFAM" id="SSF103473">
    <property type="entry name" value="MFS general substrate transporter"/>
    <property type="match status" value="1"/>
</dbReference>
<keyword evidence="6 8" id="KW-0472">Membrane</keyword>
<keyword evidence="4 8" id="KW-0812">Transmembrane</keyword>
<feature type="transmembrane region" description="Helical" evidence="8">
    <location>
        <begin position="484"/>
        <end position="503"/>
    </location>
</feature>
<dbReference type="NCBIfam" id="TIGR00879">
    <property type="entry name" value="SP"/>
    <property type="match status" value="1"/>
</dbReference>
<reference evidence="10 11" key="1">
    <citation type="submission" date="2024-02" db="EMBL/GenBank/DDBJ databases">
        <title>Discinaceae phylogenomics.</title>
        <authorList>
            <person name="Dirks A.C."/>
            <person name="James T.Y."/>
        </authorList>
    </citation>
    <scope>NUCLEOTIDE SEQUENCE [LARGE SCALE GENOMIC DNA]</scope>
    <source>
        <strain evidence="10 11">ACD0624</strain>
    </source>
</reference>
<dbReference type="PANTHER" id="PTHR48022">
    <property type="entry name" value="PLASTIDIC GLUCOSE TRANSPORTER 4"/>
    <property type="match status" value="1"/>
</dbReference>
<comment type="caution">
    <text evidence="10">The sequence shown here is derived from an EMBL/GenBank/DDBJ whole genome shotgun (WGS) entry which is preliminary data.</text>
</comment>
<evidence type="ECO:0000256" key="4">
    <source>
        <dbReference type="ARBA" id="ARBA00022692"/>
    </source>
</evidence>
<comment type="subcellular location">
    <subcellularLocation>
        <location evidence="1">Membrane</location>
        <topology evidence="1">Multi-pass membrane protein</topology>
    </subcellularLocation>
</comment>
<sequence length="593" mass="66650">MALDPSSHGNREVPRFQCRVDSCELDEKPESSGMTVTEAPESSYSGSFPSLIAPLSSDQQYIRTVSNVEFAKALLAQKPSPWTKPMFKLYYFLFVAFLASCVNGFDGSLMGGINAMKMYQSYFHMETLGSETGIVFMIYNIGHFSGCFICGPMSDSWGRRWGLFTGAAIIVSGTCVQATSRNRTQFILGRFLLGLGDSILTTAGPIYAAEMAHPAWRGTLTGLFNAWYFFGGVRMICATWAMYGSDKINSELAWRLPIWLQIVSGGLIMLTCLWCPESPRWLVSNGRCEEAVRVITMYHGEGNRKSPIVLLTYKEMIEEIVISGSDKRWWDYSELFNTNAAKWRMLCVFSMAFISQWSGNGTITHFLPVLLENVGINDESTQLLLNAILNVLSFALAVVGAFMVDRVGRRPMMMLGSSLFIVWWTIISILSSFYGSESNTNTDGSRSVIAFIFVFGMTHSLTYTPLQILYPVECLSYETRAKGMGVYNFFVNVANIFNTFGMSNIIEKIDWNFCFIYIVWDAIELVLIYFFFVETKGRTLEEINEIFKSSNPKRRSLLKHVILVTGEGILYQGIAGLDTEGDEAYRTEVISRS</sequence>
<evidence type="ECO:0000256" key="3">
    <source>
        <dbReference type="ARBA" id="ARBA00022448"/>
    </source>
</evidence>
<dbReference type="PROSITE" id="PS50850">
    <property type="entry name" value="MFS"/>
    <property type="match status" value="1"/>
</dbReference>
<feature type="transmembrane region" description="Helical" evidence="8">
    <location>
        <begin position="346"/>
        <end position="371"/>
    </location>
</feature>
<feature type="transmembrane region" description="Helical" evidence="8">
    <location>
        <begin position="186"/>
        <end position="208"/>
    </location>
</feature>